<evidence type="ECO:0000313" key="2">
    <source>
        <dbReference type="Proteomes" id="UP000480275"/>
    </source>
</evidence>
<accession>A0A6L5JW41</accession>
<dbReference type="AlphaFoldDB" id="A0A6L5JW41"/>
<name>A0A6L5JW41_RHOTE</name>
<proteinExistence type="predicted"/>
<sequence length="133" mass="13747">MSAITLRPASAAAVRALLAGLDAPKTDTSGGLSSLDDLLAGAECYHVDDEAGQVGAFALVRERMTGGDIVWIRAGRAVRSPVDLTATIVPAIENAARASGAAAVHIQTRRRGLVSKLAQQGYQVRGIILGKTL</sequence>
<reference evidence="1 2" key="1">
    <citation type="submission" date="2019-10" db="EMBL/GenBank/DDBJ databases">
        <title>Whole-genome sequence of the purple nonsulfur photosynthetic bacterium Rhodocyclus tenuis.</title>
        <authorList>
            <person name="Kyndt J.A."/>
            <person name="Meyer T.E."/>
        </authorList>
    </citation>
    <scope>NUCLEOTIDE SEQUENCE [LARGE SCALE GENOMIC DNA]</scope>
    <source>
        <strain evidence="1 2">DSM 110</strain>
    </source>
</reference>
<dbReference type="Proteomes" id="UP000480275">
    <property type="component" value="Unassembled WGS sequence"/>
</dbReference>
<protein>
    <submittedName>
        <fullName evidence="1">Uncharacterized protein</fullName>
    </submittedName>
</protein>
<evidence type="ECO:0000313" key="1">
    <source>
        <dbReference type="EMBL" id="MQY50834.1"/>
    </source>
</evidence>
<organism evidence="1 2">
    <name type="scientific">Rhodocyclus tenuis</name>
    <name type="common">Rhodospirillum tenue</name>
    <dbReference type="NCBI Taxonomy" id="1066"/>
    <lineage>
        <taxon>Bacteria</taxon>
        <taxon>Pseudomonadati</taxon>
        <taxon>Pseudomonadota</taxon>
        <taxon>Betaproteobacteria</taxon>
        <taxon>Rhodocyclales</taxon>
        <taxon>Rhodocyclaceae</taxon>
        <taxon>Rhodocyclus</taxon>
    </lineage>
</organism>
<dbReference type="EMBL" id="WIXJ01000002">
    <property type="protein sequence ID" value="MQY50834.1"/>
    <property type="molecule type" value="Genomic_DNA"/>
</dbReference>
<gene>
    <name evidence="1" type="ORF">GHK24_03440</name>
</gene>
<comment type="caution">
    <text evidence="1">The sequence shown here is derived from an EMBL/GenBank/DDBJ whole genome shotgun (WGS) entry which is preliminary data.</text>
</comment>